<keyword evidence="3" id="KW-0378">Hydrolase</keyword>
<dbReference type="EMBL" id="QPFP01000003">
    <property type="protein sequence ID" value="TEB38478.1"/>
    <property type="molecule type" value="Genomic_DNA"/>
</dbReference>
<dbReference type="GO" id="GO:0008654">
    <property type="term" value="P:phospholipid biosynthetic process"/>
    <property type="evidence" value="ECO:0007669"/>
    <property type="project" value="TreeGrafter"/>
</dbReference>
<protein>
    <recommendedName>
        <fullName evidence="12">Inositol phospholipid biosynthesis protein Scs3</fullName>
    </recommendedName>
</protein>
<evidence type="ECO:0000256" key="4">
    <source>
        <dbReference type="ARBA" id="ARBA00022824"/>
    </source>
</evidence>
<feature type="transmembrane region" description="Helical" evidence="9">
    <location>
        <begin position="221"/>
        <end position="243"/>
    </location>
</feature>
<accession>A0A4Y7TXC4</accession>
<evidence type="ECO:0000256" key="3">
    <source>
        <dbReference type="ARBA" id="ARBA00022801"/>
    </source>
</evidence>
<evidence type="ECO:0000256" key="1">
    <source>
        <dbReference type="ARBA" id="ARBA00004477"/>
    </source>
</evidence>
<dbReference type="Pfam" id="PF10261">
    <property type="entry name" value="FIT"/>
    <property type="match status" value="1"/>
</dbReference>
<comment type="caution">
    <text evidence="10">The sequence shown here is derived from an EMBL/GenBank/DDBJ whole genome shotgun (WGS) entry which is preliminary data.</text>
</comment>
<feature type="transmembrane region" description="Helical" evidence="9">
    <location>
        <begin position="193"/>
        <end position="209"/>
    </location>
</feature>
<dbReference type="PANTHER" id="PTHR23129">
    <property type="entry name" value="ACYL-COENZYME A DIPHOSPHATASE FITM2"/>
    <property type="match status" value="1"/>
</dbReference>
<dbReference type="GO" id="GO:0019915">
    <property type="term" value="P:lipid storage"/>
    <property type="evidence" value="ECO:0007669"/>
    <property type="project" value="InterPro"/>
</dbReference>
<dbReference type="GO" id="GO:0010945">
    <property type="term" value="F:coenzyme A diphosphatase activity"/>
    <property type="evidence" value="ECO:0007669"/>
    <property type="project" value="InterPro"/>
</dbReference>
<sequence>MSSIQRPAFYGLAAIVVLGTAYSVAYGTYLDTSNPLLSHLPHPLSTSHYFASKKNFLNVYFVKKAWGWTSAAFLLSWFTSPGGQRRSLGATRRLITYLALTALWLVFTGWFFGPAILERIVVASGGECVLPGTSGLPVTVPNEFCFTKSTISTQSHPELFTQFSTTNVGDEDPSLKPLVLIEGIPRLRKGHDVSGHIFLLTMSILLLAEQLQASFNVDQKFWGALHKVVVILNAALLVVWMWASATTSVYFHSPLEKFTGLFLGFVAYGLTQLPYYFESRAQPSSTQPIPLTERSSRTKSQ</sequence>
<evidence type="ECO:0008006" key="12">
    <source>
        <dbReference type="Google" id="ProtNLM"/>
    </source>
</evidence>
<evidence type="ECO:0000313" key="11">
    <source>
        <dbReference type="Proteomes" id="UP000298030"/>
    </source>
</evidence>
<feature type="transmembrane region" description="Helical" evidence="9">
    <location>
        <begin position="94"/>
        <end position="112"/>
    </location>
</feature>
<dbReference type="AlphaFoldDB" id="A0A4Y7TXC4"/>
<dbReference type="GO" id="GO:0005789">
    <property type="term" value="C:endoplasmic reticulum membrane"/>
    <property type="evidence" value="ECO:0007669"/>
    <property type="project" value="UniProtKB-SubCell"/>
</dbReference>
<dbReference type="InterPro" id="IPR019388">
    <property type="entry name" value="FIT"/>
</dbReference>
<feature type="transmembrane region" description="Helical" evidence="9">
    <location>
        <begin position="7"/>
        <end position="29"/>
    </location>
</feature>
<evidence type="ECO:0000256" key="2">
    <source>
        <dbReference type="ARBA" id="ARBA00022692"/>
    </source>
</evidence>
<keyword evidence="7 9" id="KW-0472">Membrane</keyword>
<proteinExistence type="predicted"/>
<dbReference type="STRING" id="71717.A0A4Y7TXC4"/>
<keyword evidence="6" id="KW-0443">Lipid metabolism</keyword>
<evidence type="ECO:0000256" key="5">
    <source>
        <dbReference type="ARBA" id="ARBA00022989"/>
    </source>
</evidence>
<keyword evidence="2 9" id="KW-0812">Transmembrane</keyword>
<feature type="transmembrane region" description="Helical" evidence="9">
    <location>
        <begin position="258"/>
        <end position="277"/>
    </location>
</feature>
<evidence type="ECO:0000313" key="10">
    <source>
        <dbReference type="EMBL" id="TEB38478.1"/>
    </source>
</evidence>
<organism evidence="10 11">
    <name type="scientific">Coprinellus micaceus</name>
    <name type="common">Glistening ink-cap mushroom</name>
    <name type="synonym">Coprinus micaceus</name>
    <dbReference type="NCBI Taxonomy" id="71717"/>
    <lineage>
        <taxon>Eukaryota</taxon>
        <taxon>Fungi</taxon>
        <taxon>Dikarya</taxon>
        <taxon>Basidiomycota</taxon>
        <taxon>Agaricomycotina</taxon>
        <taxon>Agaricomycetes</taxon>
        <taxon>Agaricomycetidae</taxon>
        <taxon>Agaricales</taxon>
        <taxon>Agaricineae</taxon>
        <taxon>Psathyrellaceae</taxon>
        <taxon>Coprinellus</taxon>
    </lineage>
</organism>
<dbReference type="PANTHER" id="PTHR23129:SF0">
    <property type="entry name" value="ACYL-COENZYME A DIPHOSPHATASE FITM2"/>
    <property type="match status" value="1"/>
</dbReference>
<evidence type="ECO:0000256" key="9">
    <source>
        <dbReference type="SAM" id="Phobius"/>
    </source>
</evidence>
<reference evidence="10 11" key="1">
    <citation type="journal article" date="2019" name="Nat. Ecol. Evol.">
        <title>Megaphylogeny resolves global patterns of mushroom evolution.</title>
        <authorList>
            <person name="Varga T."/>
            <person name="Krizsan K."/>
            <person name="Foldi C."/>
            <person name="Dima B."/>
            <person name="Sanchez-Garcia M."/>
            <person name="Sanchez-Ramirez S."/>
            <person name="Szollosi G.J."/>
            <person name="Szarkandi J.G."/>
            <person name="Papp V."/>
            <person name="Albert L."/>
            <person name="Andreopoulos W."/>
            <person name="Angelini C."/>
            <person name="Antonin V."/>
            <person name="Barry K.W."/>
            <person name="Bougher N.L."/>
            <person name="Buchanan P."/>
            <person name="Buyck B."/>
            <person name="Bense V."/>
            <person name="Catcheside P."/>
            <person name="Chovatia M."/>
            <person name="Cooper J."/>
            <person name="Damon W."/>
            <person name="Desjardin D."/>
            <person name="Finy P."/>
            <person name="Geml J."/>
            <person name="Haridas S."/>
            <person name="Hughes K."/>
            <person name="Justo A."/>
            <person name="Karasinski D."/>
            <person name="Kautmanova I."/>
            <person name="Kiss B."/>
            <person name="Kocsube S."/>
            <person name="Kotiranta H."/>
            <person name="LaButti K.M."/>
            <person name="Lechner B.E."/>
            <person name="Liimatainen K."/>
            <person name="Lipzen A."/>
            <person name="Lukacs Z."/>
            <person name="Mihaltcheva S."/>
            <person name="Morgado L.N."/>
            <person name="Niskanen T."/>
            <person name="Noordeloos M.E."/>
            <person name="Ohm R.A."/>
            <person name="Ortiz-Santana B."/>
            <person name="Ovrebo C."/>
            <person name="Racz N."/>
            <person name="Riley R."/>
            <person name="Savchenko A."/>
            <person name="Shiryaev A."/>
            <person name="Soop K."/>
            <person name="Spirin V."/>
            <person name="Szebenyi C."/>
            <person name="Tomsovsky M."/>
            <person name="Tulloss R.E."/>
            <person name="Uehling J."/>
            <person name="Grigoriev I.V."/>
            <person name="Vagvolgyi C."/>
            <person name="Papp T."/>
            <person name="Martin F.M."/>
            <person name="Miettinen O."/>
            <person name="Hibbett D.S."/>
            <person name="Nagy L.G."/>
        </authorList>
    </citation>
    <scope>NUCLEOTIDE SEQUENCE [LARGE SCALE GENOMIC DNA]</scope>
    <source>
        <strain evidence="10 11">FP101781</strain>
    </source>
</reference>
<keyword evidence="4" id="KW-0256">Endoplasmic reticulum</keyword>
<dbReference type="GO" id="GO:0034389">
    <property type="term" value="P:lipid droplet organization"/>
    <property type="evidence" value="ECO:0007669"/>
    <property type="project" value="TreeGrafter"/>
</dbReference>
<dbReference type="Proteomes" id="UP000298030">
    <property type="component" value="Unassembled WGS sequence"/>
</dbReference>
<dbReference type="OrthoDB" id="5579088at2759"/>
<feature type="transmembrane region" description="Helical" evidence="9">
    <location>
        <begin position="65"/>
        <end position="82"/>
    </location>
</feature>
<evidence type="ECO:0000256" key="6">
    <source>
        <dbReference type="ARBA" id="ARBA00023098"/>
    </source>
</evidence>
<feature type="region of interest" description="Disordered" evidence="8">
    <location>
        <begin position="282"/>
        <end position="301"/>
    </location>
</feature>
<evidence type="ECO:0000256" key="8">
    <source>
        <dbReference type="SAM" id="MobiDB-lite"/>
    </source>
</evidence>
<keyword evidence="11" id="KW-1185">Reference proteome</keyword>
<keyword evidence="5 9" id="KW-1133">Transmembrane helix</keyword>
<evidence type="ECO:0000256" key="7">
    <source>
        <dbReference type="ARBA" id="ARBA00023136"/>
    </source>
</evidence>
<name>A0A4Y7TXC4_COPMI</name>
<gene>
    <name evidence="10" type="ORF">FA13DRAFT_1752065</name>
</gene>
<comment type="subcellular location">
    <subcellularLocation>
        <location evidence="1">Endoplasmic reticulum membrane</location>
        <topology evidence="1">Multi-pass membrane protein</topology>
    </subcellularLocation>
</comment>